<keyword evidence="1" id="KW-0067">ATP-binding</keyword>
<keyword evidence="2" id="KW-1185">Reference proteome</keyword>
<sequence>MKEYYFSTNKMCVGYDNKPLIREVEITLPKGEILSLIGPNGAGKSTVLKSIAGQLQLIGGAVYFGDDRLGEMKTSELAKKMSVVFTQKVTAEMKNCRDVVATGRYPYTGWFGVLSGEDERIVDEVMELTHTAEIRHQEFDKISDGQKQRVMLARAICQEPELVILDEPTSFLDIRYKLDFLSILQELRDKKGLTVIMSLHELELAKLVSDKILCLKGEFVERYGTPEEIFESDFIERLFDLKEGGFLKNEKLSGYIRQISSQP</sequence>
<dbReference type="Proteomes" id="UP000304953">
    <property type="component" value="Unassembled WGS sequence"/>
</dbReference>
<dbReference type="EMBL" id="SRYA01000006">
    <property type="protein sequence ID" value="TGY97624.1"/>
    <property type="molecule type" value="Genomic_DNA"/>
</dbReference>
<reference evidence="1" key="1">
    <citation type="submission" date="2019-04" db="EMBL/GenBank/DDBJ databases">
        <title>Microbes associate with the intestines of laboratory mice.</title>
        <authorList>
            <person name="Navarre W."/>
            <person name="Wong E."/>
            <person name="Huang K."/>
            <person name="Tropini C."/>
            <person name="Ng K."/>
            <person name="Yu B."/>
        </authorList>
    </citation>
    <scope>NUCLEOTIDE SEQUENCE</scope>
    <source>
        <strain evidence="1">NM01_1-7b</strain>
    </source>
</reference>
<comment type="caution">
    <text evidence="1">The sequence shown here is derived from an EMBL/GenBank/DDBJ whole genome shotgun (WGS) entry which is preliminary data.</text>
</comment>
<name>A0AC61RZN9_9FIRM</name>
<keyword evidence="1" id="KW-0547">Nucleotide-binding</keyword>
<evidence type="ECO:0000313" key="1">
    <source>
        <dbReference type="EMBL" id="TGY97624.1"/>
    </source>
</evidence>
<protein>
    <submittedName>
        <fullName evidence="1">ABC transporter ATP-binding protein</fullName>
    </submittedName>
</protein>
<accession>A0AC61RZN9</accession>
<organism evidence="1 2">
    <name type="scientific">Petralouisia muris</name>
    <dbReference type="NCBI Taxonomy" id="3032872"/>
    <lineage>
        <taxon>Bacteria</taxon>
        <taxon>Bacillati</taxon>
        <taxon>Bacillota</taxon>
        <taxon>Clostridia</taxon>
        <taxon>Lachnospirales</taxon>
        <taxon>Lachnospiraceae</taxon>
        <taxon>Petralouisia</taxon>
    </lineage>
</organism>
<evidence type="ECO:0000313" key="2">
    <source>
        <dbReference type="Proteomes" id="UP000304953"/>
    </source>
</evidence>
<proteinExistence type="predicted"/>
<gene>
    <name evidence="1" type="ORF">E5329_04055</name>
</gene>